<gene>
    <name evidence="4" type="primary">LOC102801976</name>
</gene>
<dbReference type="Gene3D" id="2.40.160.110">
    <property type="match status" value="1"/>
</dbReference>
<evidence type="ECO:0000256" key="1">
    <source>
        <dbReference type="SAM" id="MobiDB-lite"/>
    </source>
</evidence>
<protein>
    <submittedName>
        <fullName evidence="4">Uncharacterized protein LOC102801976</fullName>
    </submittedName>
</protein>
<dbReference type="PANTHER" id="PTHR47331:SF5">
    <property type="entry name" value="RIBONUCLEASE H"/>
    <property type="match status" value="1"/>
</dbReference>
<dbReference type="GeneID" id="102801976"/>
<evidence type="ECO:0000313" key="3">
    <source>
        <dbReference type="Proteomes" id="UP000694865"/>
    </source>
</evidence>
<evidence type="ECO:0000259" key="2">
    <source>
        <dbReference type="Pfam" id="PF01299"/>
    </source>
</evidence>
<dbReference type="RefSeq" id="XP_006817043.1">
    <property type="nucleotide sequence ID" value="XM_006816980.1"/>
</dbReference>
<reference evidence="4" key="1">
    <citation type="submission" date="2025-08" db="UniProtKB">
        <authorList>
            <consortium name="RefSeq"/>
        </authorList>
    </citation>
    <scope>IDENTIFICATION</scope>
    <source>
        <tissue evidence="4">Testes</tissue>
    </source>
</reference>
<accession>A0ABM0MAK2</accession>
<feature type="region of interest" description="Disordered" evidence="1">
    <location>
        <begin position="458"/>
        <end position="539"/>
    </location>
</feature>
<dbReference type="InterPro" id="IPR048528">
    <property type="entry name" value="Lamp2-like_luminal"/>
</dbReference>
<dbReference type="Pfam" id="PF05380">
    <property type="entry name" value="Peptidase_A17"/>
    <property type="match status" value="1"/>
</dbReference>
<dbReference type="Proteomes" id="UP000694865">
    <property type="component" value="Unplaced"/>
</dbReference>
<feature type="domain" description="Lysosome-associated membrane glycoprotein 2-like luminal" evidence="2">
    <location>
        <begin position="541"/>
        <end position="713"/>
    </location>
</feature>
<sequence>MYFAKENPQYGQKAVDYIFKNFYVDDGLESVDCVPEAIKLIQDVRNLCADGKLCLHKFISNDRSTVESLPNFERAKNIKDLDLSFGKLPIERALGIDWCIESDSFRFKPTVKHHIPTRHGILSAIASIFDPLGLLAPFILRRKLILQAMCKKRIDWNKSIPNSLQPKCDSWLPDLSRLTAVRIKRCFKPEYFGVLKKVELHHFSDASLTSYGQSPTFLYRKNLKVPEVTELSITADDPELKNTRVLANTSGGLPMQDRLNYFTDWSWAVKAIVMLKQYLSKKQILTPVENKQLAVLTIVKWVQHEAYAKEIYLFSLKPYLDENGVLQNQNKLTATQKIMENRFHEDDDQISSAFDILVSSKLPDNEDQIAEYGTAEIEKLCYFIGTEKSRILSKTGTRLNTSSLRTFMYEAMAIDNSRPLTAENLNDPTGLALLTPNQLLTMKSDVVLPSPVVSCLGASVTPTESSPTEAPSSIAKEDLSPEPTMGDDSTEGDNDDESDDVTPPAAVVKETSPANVEVETTEESAATTESPIEQTTEPSVPKVGNFSLKDKNGNICLKAVFAAWFECGYYSGDESSPTFLTTLVPMFDNSRVDGKCGDIYEQSILNIRWGGDKYLLKMTFDTDQTNSSKEVGTWFAKSLHFTYDTSDKTYFTDAVNAGSRTVQTYEDTTFFDTPLKQSFMCQTQDNIKMGSEDSEEKVILKISNLQIQPYEVEDDMFSEDPPLEKTDMLNGCCRRTESIIESDLS</sequence>
<evidence type="ECO:0000313" key="4">
    <source>
        <dbReference type="RefSeq" id="XP_006817043.1"/>
    </source>
</evidence>
<feature type="compositionally biased region" description="Low complexity" evidence="1">
    <location>
        <begin position="458"/>
        <end position="473"/>
    </location>
</feature>
<feature type="compositionally biased region" description="Acidic residues" evidence="1">
    <location>
        <begin position="488"/>
        <end position="500"/>
    </location>
</feature>
<dbReference type="Pfam" id="PF01299">
    <property type="entry name" value="Lamp2-like_luminal"/>
    <property type="match status" value="1"/>
</dbReference>
<dbReference type="PANTHER" id="PTHR47331">
    <property type="entry name" value="PHD-TYPE DOMAIN-CONTAINING PROTEIN"/>
    <property type="match status" value="1"/>
</dbReference>
<proteinExistence type="predicted"/>
<dbReference type="InterPro" id="IPR008042">
    <property type="entry name" value="Retrotrans_Pao"/>
</dbReference>
<keyword evidence="3" id="KW-1185">Reference proteome</keyword>
<name>A0ABM0MAK2_SACKO</name>
<organism evidence="3 4">
    <name type="scientific">Saccoglossus kowalevskii</name>
    <name type="common">Acorn worm</name>
    <dbReference type="NCBI Taxonomy" id="10224"/>
    <lineage>
        <taxon>Eukaryota</taxon>
        <taxon>Metazoa</taxon>
        <taxon>Hemichordata</taxon>
        <taxon>Enteropneusta</taxon>
        <taxon>Harrimaniidae</taxon>
        <taxon>Saccoglossus</taxon>
    </lineage>
</organism>